<organism evidence="1">
    <name type="scientific">Picocystis salinarum</name>
    <dbReference type="NCBI Taxonomy" id="88271"/>
    <lineage>
        <taxon>Eukaryota</taxon>
        <taxon>Viridiplantae</taxon>
        <taxon>Chlorophyta</taxon>
        <taxon>Picocystophyceae</taxon>
        <taxon>Picocystales</taxon>
        <taxon>Picocystaceae</taxon>
        <taxon>Picocystis</taxon>
    </lineage>
</organism>
<gene>
    <name evidence="1" type="ORF">PSAL00342_LOCUS4478</name>
</gene>
<dbReference type="AlphaFoldDB" id="A0A7S3UFF2"/>
<sequence length="165" mass="17596">MASSSTKPSMASLPFNVSADARNMPKGFRCGVASYDSGTMVARKHNVVVHTTAECIWSNKLATVMPVRDSKTAEAVKPTIAKRPCSSSGAVPANPITCANEGRFGRDGVASVMRERTRNEPRGRVRGAKVDVRIAIAIVCVDVDHSWMILNGAIAAKAIGKDPRM</sequence>
<name>A0A7S3UFF2_9CHLO</name>
<protein>
    <submittedName>
        <fullName evidence="1">Uncharacterized protein</fullName>
    </submittedName>
</protein>
<evidence type="ECO:0000313" key="1">
    <source>
        <dbReference type="EMBL" id="CAE0610643.1"/>
    </source>
</evidence>
<proteinExistence type="predicted"/>
<accession>A0A7S3UFF2</accession>
<reference evidence="1" key="1">
    <citation type="submission" date="2021-01" db="EMBL/GenBank/DDBJ databases">
        <authorList>
            <person name="Corre E."/>
            <person name="Pelletier E."/>
            <person name="Niang G."/>
            <person name="Scheremetjew M."/>
            <person name="Finn R."/>
            <person name="Kale V."/>
            <person name="Holt S."/>
            <person name="Cochrane G."/>
            <person name="Meng A."/>
            <person name="Brown T."/>
            <person name="Cohen L."/>
        </authorList>
    </citation>
    <scope>NUCLEOTIDE SEQUENCE</scope>
    <source>
        <strain evidence="1">CCMP1897</strain>
    </source>
</reference>
<dbReference type="EMBL" id="HBIS01004955">
    <property type="protein sequence ID" value="CAE0610643.1"/>
    <property type="molecule type" value="Transcribed_RNA"/>
</dbReference>